<dbReference type="AlphaFoldDB" id="A0A4V2F2Q3"/>
<sequence>MRILAEKGHSTAPSARSGNHGTRSGRAAVAVMLLSAMLAACGGGSGAKPAPEAGKVSGAVTYDFVPAVQDKGLDFAATRALPVRGAVVEAFSTTEILGSTVTDAQGKYSLVLPPGREVKIRVQARLLRESKEGAWSVAIRDNTGPGYTAVPTNAPIYAMESKELSVPQESMVLDLHAASGWSGSNTAGQYTGARAAAPFSVLDQAYGAMQRFLAIAPDLNFPHLNIYWSENNRPGGDKPADGEIGTSHFNPEGPAPGLYILGKADVDTDEYDTGVLVHEWGHYFEGRISRSDSVGGQHGAGDRLDMRVSWGEGWGNGLAGIVRNDPIYTDTSGPKQQESFSFDVSAPPAPPNDAAWYNEAAMQYFIYQLAQQPGGFETTIAILRNEQKLTPAYTSIFPFGAALAKRLTDSTVIGKVNTLLTSVGTPTLDELDDWGGPASYTIPTVPPTVAKPYVRFDAPAAGAPAATQQACVSNLLGEDYNKLDQGRFLRLEVPSAGTYRLSATLVSPPALDTKAHLWLSRQGVKIQEDDEAIESALEAGTYTAFLVDTALTNGDDDDDEKSSSAPAPGPGAVPANTRVCYQVSLERTSAGAL</sequence>
<dbReference type="EMBL" id="SGXC01000003">
    <property type="protein sequence ID" value="RZS78948.1"/>
    <property type="molecule type" value="Genomic_DNA"/>
</dbReference>
<protein>
    <recommendedName>
        <fullName evidence="4">Carboxypeptidase family protein</fullName>
    </recommendedName>
</protein>
<feature type="region of interest" description="Disordered" evidence="1">
    <location>
        <begin position="551"/>
        <end position="575"/>
    </location>
</feature>
<dbReference type="InterPro" id="IPR008969">
    <property type="entry name" value="CarboxyPept-like_regulatory"/>
</dbReference>
<dbReference type="OrthoDB" id="5699193at2"/>
<proteinExistence type="predicted"/>
<gene>
    <name evidence="2" type="ORF">EV675_5605</name>
</gene>
<evidence type="ECO:0000313" key="2">
    <source>
        <dbReference type="EMBL" id="RZS78948.1"/>
    </source>
</evidence>
<feature type="region of interest" description="Disordered" evidence="1">
    <location>
        <begin position="1"/>
        <end position="23"/>
    </location>
</feature>
<name>A0A4V2F2Q3_9BURK</name>
<feature type="compositionally biased region" description="Polar residues" evidence="1">
    <location>
        <begin position="11"/>
        <end position="22"/>
    </location>
</feature>
<evidence type="ECO:0000313" key="3">
    <source>
        <dbReference type="Proteomes" id="UP000292445"/>
    </source>
</evidence>
<reference evidence="2 3" key="1">
    <citation type="submission" date="2019-02" db="EMBL/GenBank/DDBJ databases">
        <title>Genomic Encyclopedia of Type Strains, Phase IV (KMG-IV): sequencing the most valuable type-strain genomes for metagenomic binning, comparative biology and taxonomic classification.</title>
        <authorList>
            <person name="Goeker M."/>
        </authorList>
    </citation>
    <scope>NUCLEOTIDE SEQUENCE [LARGE SCALE GENOMIC DNA]</scope>
    <source>
        <strain evidence="2 3">K24</strain>
    </source>
</reference>
<comment type="caution">
    <text evidence="2">The sequence shown here is derived from an EMBL/GenBank/DDBJ whole genome shotgun (WGS) entry which is preliminary data.</text>
</comment>
<dbReference type="RefSeq" id="WP_130361881.1">
    <property type="nucleotide sequence ID" value="NZ_SGXC01000003.1"/>
</dbReference>
<dbReference type="Proteomes" id="UP000292445">
    <property type="component" value="Unassembled WGS sequence"/>
</dbReference>
<dbReference type="SUPFAM" id="SSF49464">
    <property type="entry name" value="Carboxypeptidase regulatory domain-like"/>
    <property type="match status" value="1"/>
</dbReference>
<accession>A0A4V2F2Q3</accession>
<feature type="compositionally biased region" description="Low complexity" evidence="1">
    <location>
        <begin position="563"/>
        <end position="575"/>
    </location>
</feature>
<evidence type="ECO:0000256" key="1">
    <source>
        <dbReference type="SAM" id="MobiDB-lite"/>
    </source>
</evidence>
<evidence type="ECO:0008006" key="4">
    <source>
        <dbReference type="Google" id="ProtNLM"/>
    </source>
</evidence>
<keyword evidence="3" id="KW-1185">Reference proteome</keyword>
<organism evidence="2 3">
    <name type="scientific">Pigmentiphaga kullae</name>
    <dbReference type="NCBI Taxonomy" id="151784"/>
    <lineage>
        <taxon>Bacteria</taxon>
        <taxon>Pseudomonadati</taxon>
        <taxon>Pseudomonadota</taxon>
        <taxon>Betaproteobacteria</taxon>
        <taxon>Burkholderiales</taxon>
        <taxon>Alcaligenaceae</taxon>
        <taxon>Pigmentiphaga</taxon>
    </lineage>
</organism>